<accession>A0ABP7T7U2</accession>
<dbReference type="PANTHER" id="PTHR11102:SF160">
    <property type="entry name" value="ERAD-ASSOCIATED E3 UBIQUITIN-PROTEIN LIGASE COMPONENT HRD3"/>
    <property type="match status" value="1"/>
</dbReference>
<reference evidence="2" key="1">
    <citation type="journal article" date="2019" name="Int. J. Syst. Evol. Microbiol.">
        <title>The Global Catalogue of Microorganisms (GCM) 10K type strain sequencing project: providing services to taxonomists for standard genome sequencing and annotation.</title>
        <authorList>
            <consortium name="The Broad Institute Genomics Platform"/>
            <consortium name="The Broad Institute Genome Sequencing Center for Infectious Disease"/>
            <person name="Wu L."/>
            <person name="Ma J."/>
        </authorList>
    </citation>
    <scope>NUCLEOTIDE SEQUENCE [LARGE SCALE GENOMIC DNA]</scope>
    <source>
        <strain evidence="2">JCM 16673</strain>
    </source>
</reference>
<gene>
    <name evidence="1" type="ORF">GCM10022212_19350</name>
</gene>
<dbReference type="PANTHER" id="PTHR11102">
    <property type="entry name" value="SEL-1-LIKE PROTEIN"/>
    <property type="match status" value="1"/>
</dbReference>
<comment type="caution">
    <text evidence="1">The sequence shown here is derived from an EMBL/GenBank/DDBJ whole genome shotgun (WGS) entry which is preliminary data.</text>
</comment>
<dbReference type="SUPFAM" id="SSF81901">
    <property type="entry name" value="HCP-like"/>
    <property type="match status" value="2"/>
</dbReference>
<keyword evidence="2" id="KW-1185">Reference proteome</keyword>
<dbReference type="Pfam" id="PF08238">
    <property type="entry name" value="Sel1"/>
    <property type="match status" value="4"/>
</dbReference>
<dbReference type="InterPro" id="IPR006597">
    <property type="entry name" value="Sel1-like"/>
</dbReference>
<dbReference type="SMART" id="SM00671">
    <property type="entry name" value="SEL1"/>
    <property type="match status" value="4"/>
</dbReference>
<evidence type="ECO:0000313" key="2">
    <source>
        <dbReference type="Proteomes" id="UP001501353"/>
    </source>
</evidence>
<dbReference type="Gene3D" id="1.25.40.10">
    <property type="entry name" value="Tetratricopeptide repeat domain"/>
    <property type="match status" value="2"/>
</dbReference>
<proteinExistence type="predicted"/>
<dbReference type="Proteomes" id="UP001501353">
    <property type="component" value="Unassembled WGS sequence"/>
</dbReference>
<evidence type="ECO:0008006" key="3">
    <source>
        <dbReference type="Google" id="ProtNLM"/>
    </source>
</evidence>
<organism evidence="1 2">
    <name type="scientific">Actimicrobium antarcticum</name>
    <dbReference type="NCBI Taxonomy" id="1051899"/>
    <lineage>
        <taxon>Bacteria</taxon>
        <taxon>Pseudomonadati</taxon>
        <taxon>Pseudomonadota</taxon>
        <taxon>Betaproteobacteria</taxon>
        <taxon>Burkholderiales</taxon>
        <taxon>Oxalobacteraceae</taxon>
        <taxon>Actimicrobium</taxon>
    </lineage>
</organism>
<name>A0ABP7T7U2_9BURK</name>
<dbReference type="InterPro" id="IPR050767">
    <property type="entry name" value="Sel1_AlgK"/>
</dbReference>
<evidence type="ECO:0000313" key="1">
    <source>
        <dbReference type="EMBL" id="GAA4022305.1"/>
    </source>
</evidence>
<dbReference type="InterPro" id="IPR011990">
    <property type="entry name" value="TPR-like_helical_dom_sf"/>
</dbReference>
<dbReference type="EMBL" id="BAAAZE010000008">
    <property type="protein sequence ID" value="GAA4022305.1"/>
    <property type="molecule type" value="Genomic_DNA"/>
</dbReference>
<sequence length="522" mass="57596">MANREELLVIRAARAGEATAQLALGKRYLFGGAGLPKSVTTALYWLDRAAHQNQVEAWILIGSHVPFEAAARAAQPATLCVWYERAFDSGVLEAGLVLAKLVLAQTASCTTDTLRRKAWMALEAVAHAGVGEAQWMMAQLIGQSTAVNEVGAGQMSAHAFLSPNLTLSSAGGTQQTVMEWTTRAADGGVTRAQHALAEHAWQAGDHEQFLHWAVPLARQAVLRRQSRLPVDVLDNPAPDDTSLLARCAEKLMARGDFDTAELERFLEVAANGGDKQSCLSLGLWYGRMDRMGVRLVGVRGLANYKKALRWLILAGEQGMAEAWYATSRIYLKPEFSQRNLSDSHYYVQKAAEGGHALAQLELGISAWRNRRNDQSKDVESAYWLQKAASQGNEEAARMILKITDLTVPADWAAEARLSLTRDQNNAFPFLAARLELAVMFGLSRAEALLLNVSTADCGHCLLIDIRDVHPRSKRRLTLVHTNEQRLVLSRIVRLFEDVDCGLQGPEGNYRQRLYRLRMLSAE</sequence>
<protein>
    <recommendedName>
        <fullName evidence="3">Sel1 repeat family protein</fullName>
    </recommendedName>
</protein>